<dbReference type="Proteomes" id="UP001190700">
    <property type="component" value="Unassembled WGS sequence"/>
</dbReference>
<comment type="caution">
    <text evidence="2">The sequence shown here is derived from an EMBL/GenBank/DDBJ whole genome shotgun (WGS) entry which is preliminary data.</text>
</comment>
<proteinExistence type="predicted"/>
<gene>
    <name evidence="2" type="ORF">CYMTET_35256</name>
</gene>
<evidence type="ECO:0000313" key="2">
    <source>
        <dbReference type="EMBL" id="KAK3255567.1"/>
    </source>
</evidence>
<reference evidence="2 3" key="1">
    <citation type="journal article" date="2015" name="Genome Biol. Evol.">
        <title>Comparative Genomics of a Bacterivorous Green Alga Reveals Evolutionary Causalities and Consequences of Phago-Mixotrophic Mode of Nutrition.</title>
        <authorList>
            <person name="Burns J.A."/>
            <person name="Paasch A."/>
            <person name="Narechania A."/>
            <person name="Kim E."/>
        </authorList>
    </citation>
    <scope>NUCLEOTIDE SEQUENCE [LARGE SCALE GENOMIC DNA]</scope>
    <source>
        <strain evidence="2 3">PLY_AMNH</strain>
    </source>
</reference>
<name>A0AAE0F9J7_9CHLO</name>
<sequence>MYTVDPRAIKNKQSQLKDVRKLIEGLPEFPSQHQVGRATGRPRGVRQSGTQADAAHDLACSTWMSRRPGGSSGREWQTRYESTSRFFANLALSLGIPVSDMSRYKRILLGEKQRDVGEYAAQFYTRVNTRYQTVRFLAEAVEGCSDISHLELTGLYLDGLKNRTRILRKLESLGIDTARPHLWEQAQRYRNSTETSAILKIRQVATDLEADRVKEDAALAEVVARHVAQEMAQAQRSRVPSASRVTLNAPSRSFSFARRRPTVAAMQEPLDEGAGQDESLYQDLGEEDLEVMDEIPDLTDANESTVRDLCSLCGYDPSPFHDGGTDGGGLRAGISLHRHGQASAGGACPIHRDSGGDRERRRESPSSHDHSSPDGEVVVSAGVPMHWYAAQAESREAWALPPPCIEWQGCVVAGVEDIDFPTGYYGLLLQTPAPQSGGCLTVFGCTPLSGGLWFFILSNNFFNSCLQSVRKVARVRRRLLRGGGEVRRKKKEGHVRMKEKMG</sequence>
<feature type="region of interest" description="Disordered" evidence="1">
    <location>
        <begin position="340"/>
        <end position="376"/>
    </location>
</feature>
<accession>A0AAE0F9J7</accession>
<evidence type="ECO:0000256" key="1">
    <source>
        <dbReference type="SAM" id="MobiDB-lite"/>
    </source>
</evidence>
<feature type="compositionally biased region" description="Basic and acidic residues" evidence="1">
    <location>
        <begin position="350"/>
        <end position="373"/>
    </location>
</feature>
<keyword evidence="3" id="KW-1185">Reference proteome</keyword>
<organism evidence="2 3">
    <name type="scientific">Cymbomonas tetramitiformis</name>
    <dbReference type="NCBI Taxonomy" id="36881"/>
    <lineage>
        <taxon>Eukaryota</taxon>
        <taxon>Viridiplantae</taxon>
        <taxon>Chlorophyta</taxon>
        <taxon>Pyramimonadophyceae</taxon>
        <taxon>Pyramimonadales</taxon>
        <taxon>Pyramimonadaceae</taxon>
        <taxon>Cymbomonas</taxon>
    </lineage>
</organism>
<dbReference type="AlphaFoldDB" id="A0AAE0F9J7"/>
<protein>
    <submittedName>
        <fullName evidence="2">Uncharacterized protein</fullName>
    </submittedName>
</protein>
<dbReference type="EMBL" id="LGRX02022484">
    <property type="protein sequence ID" value="KAK3255567.1"/>
    <property type="molecule type" value="Genomic_DNA"/>
</dbReference>
<evidence type="ECO:0000313" key="3">
    <source>
        <dbReference type="Proteomes" id="UP001190700"/>
    </source>
</evidence>